<feature type="signal peptide" evidence="5">
    <location>
        <begin position="1"/>
        <end position="27"/>
    </location>
</feature>
<evidence type="ECO:0000259" key="6">
    <source>
        <dbReference type="Pfam" id="PF13458"/>
    </source>
</evidence>
<comment type="similarity">
    <text evidence="1">Belongs to the leucine-binding protein family.</text>
</comment>
<evidence type="ECO:0000256" key="5">
    <source>
        <dbReference type="SAM" id="SignalP"/>
    </source>
</evidence>
<gene>
    <name evidence="7" type="ORF">GCM10011352_33430</name>
</gene>
<dbReference type="PRINTS" id="PR00337">
    <property type="entry name" value="LEUILEVALBP"/>
</dbReference>
<feature type="chain" id="PRO_5047359453" evidence="5">
    <location>
        <begin position="28"/>
        <end position="373"/>
    </location>
</feature>
<protein>
    <submittedName>
        <fullName evidence="7">Branched chain amino acid ABC transporter substrate-binding protein</fullName>
    </submittedName>
</protein>
<keyword evidence="8" id="KW-1185">Reference proteome</keyword>
<keyword evidence="4" id="KW-0029">Amino-acid transport</keyword>
<dbReference type="InterPro" id="IPR028081">
    <property type="entry name" value="Leu-bd"/>
</dbReference>
<accession>A0ABQ1KT28</accession>
<evidence type="ECO:0000256" key="3">
    <source>
        <dbReference type="ARBA" id="ARBA00022729"/>
    </source>
</evidence>
<evidence type="ECO:0000313" key="8">
    <source>
        <dbReference type="Proteomes" id="UP000629025"/>
    </source>
</evidence>
<dbReference type="NCBIfam" id="NF011933">
    <property type="entry name" value="PRK15404.1"/>
    <property type="match status" value="1"/>
</dbReference>
<evidence type="ECO:0000256" key="2">
    <source>
        <dbReference type="ARBA" id="ARBA00022448"/>
    </source>
</evidence>
<reference evidence="8" key="1">
    <citation type="journal article" date="2019" name="Int. J. Syst. Evol. Microbiol.">
        <title>The Global Catalogue of Microorganisms (GCM) 10K type strain sequencing project: providing services to taxonomists for standard genome sequencing and annotation.</title>
        <authorList>
            <consortium name="The Broad Institute Genomics Platform"/>
            <consortium name="The Broad Institute Genome Sequencing Center for Infectious Disease"/>
            <person name="Wu L."/>
            <person name="Ma J."/>
        </authorList>
    </citation>
    <scope>NUCLEOTIDE SEQUENCE [LARGE SCALE GENOMIC DNA]</scope>
    <source>
        <strain evidence="8">CGMCC 1.15341</strain>
    </source>
</reference>
<evidence type="ECO:0000313" key="7">
    <source>
        <dbReference type="EMBL" id="GGC04568.1"/>
    </source>
</evidence>
<evidence type="ECO:0000256" key="1">
    <source>
        <dbReference type="ARBA" id="ARBA00010062"/>
    </source>
</evidence>
<dbReference type="InterPro" id="IPR000709">
    <property type="entry name" value="Leu_Ile_Val-bd"/>
</dbReference>
<keyword evidence="2" id="KW-0813">Transport</keyword>
<name>A0ABQ1KT28_9GAMM</name>
<dbReference type="SUPFAM" id="SSF53822">
    <property type="entry name" value="Periplasmic binding protein-like I"/>
    <property type="match status" value="1"/>
</dbReference>
<keyword evidence="3 5" id="KW-0732">Signal</keyword>
<proteinExistence type="inferred from homology"/>
<evidence type="ECO:0000256" key="4">
    <source>
        <dbReference type="ARBA" id="ARBA00022970"/>
    </source>
</evidence>
<comment type="caution">
    <text evidence="7">The sequence shown here is derived from an EMBL/GenBank/DDBJ whole genome shotgun (WGS) entry which is preliminary data.</text>
</comment>
<feature type="domain" description="Leucine-binding protein" evidence="6">
    <location>
        <begin position="29"/>
        <end position="367"/>
    </location>
</feature>
<dbReference type="PANTHER" id="PTHR47151:SF3">
    <property type="entry name" value="LEUCINE-SPECIFIC-BINDING PROTEIN"/>
    <property type="match status" value="1"/>
</dbReference>
<sequence length="373" mass="39181">MAKSFKRFSKTLLAAATALTIAGTAHAETLKIALAGPATGPVAQYGDMQKIGVLAAIENLNANGGINGMDVEGVIYDDACDPKQAVAVANKIVNDGITHVVGHLCSSSTEPASDIYEEEGVLMITAASTSPTITEKGYGMIFRTIGLDSLQGSMASQYILETAKPSKIAVIHDKQQYGEGLATVVRDGLTAAGVEPVMFEGVTAGDKDFSALIAKLQKADVDFIYYGGYHPELGLILRQSAEKGLKAQFMGPEGIVNSDLAKIAGDAVEGVLATAPKAFDQNPENAERVKAIEAKGEDPTGPFVFPAYAAVQIMADTIKAIDSTDAVKMAEYIKANSFDTAIGTVKYDDKGDLTESTFLVYELHSDGSKTPAQ</sequence>
<dbReference type="Proteomes" id="UP000629025">
    <property type="component" value="Unassembled WGS sequence"/>
</dbReference>
<dbReference type="CDD" id="cd06342">
    <property type="entry name" value="PBP1_ABC_LIVBP-like"/>
    <property type="match status" value="1"/>
</dbReference>
<dbReference type="EMBL" id="BMIJ01000007">
    <property type="protein sequence ID" value="GGC04568.1"/>
    <property type="molecule type" value="Genomic_DNA"/>
</dbReference>
<dbReference type="RefSeq" id="WP_188750413.1">
    <property type="nucleotide sequence ID" value="NZ_BMIJ01000007.1"/>
</dbReference>
<dbReference type="Gene3D" id="3.40.50.2300">
    <property type="match status" value="2"/>
</dbReference>
<dbReference type="InterPro" id="IPR028082">
    <property type="entry name" value="Peripla_BP_I"/>
</dbReference>
<organism evidence="7 8">
    <name type="scientific">Marinobacterium zhoushanense</name>
    <dbReference type="NCBI Taxonomy" id="1679163"/>
    <lineage>
        <taxon>Bacteria</taxon>
        <taxon>Pseudomonadati</taxon>
        <taxon>Pseudomonadota</taxon>
        <taxon>Gammaproteobacteria</taxon>
        <taxon>Oceanospirillales</taxon>
        <taxon>Oceanospirillaceae</taxon>
        <taxon>Marinobacterium</taxon>
    </lineage>
</organism>
<dbReference type="Pfam" id="PF13458">
    <property type="entry name" value="Peripla_BP_6"/>
    <property type="match status" value="1"/>
</dbReference>
<dbReference type="PANTHER" id="PTHR47151">
    <property type="entry name" value="LEU/ILE/VAL-BINDING ABC TRANSPORTER SUBUNIT"/>
    <property type="match status" value="1"/>
</dbReference>